<dbReference type="CDD" id="cd00593">
    <property type="entry name" value="RIBOc"/>
    <property type="match status" value="1"/>
</dbReference>
<feature type="region of interest" description="Disordered" evidence="1">
    <location>
        <begin position="201"/>
        <end position="234"/>
    </location>
</feature>
<evidence type="ECO:0000313" key="4">
    <source>
        <dbReference type="Proteomes" id="UP001329825"/>
    </source>
</evidence>
<sequence>MRYNTSDHNNPLFSYVLPPLPENPLPPLPAILDQSLYDQVITHVSIQQLTRRSVMAFAKPEEGYERATDYERLEHVGDGLLESIATGIIQDLYPWLRQGGAAIIRDYLVSNQTLAQLSKFYKLPLLIIADYDSVERVQASEKIQASVLEAWIAGVFYSFISYGDGGSFSVERALEERVRVRYVGYIDHILAEKVDDDEIELSQAEEEEGEEAEVEIENELEDEQAPPRGLQPVLEPKRIDIPSSKEFKKVSPTNDLEDLISMMMVSSTIPVTITRTNTSMSTVLPSSLPKLDPASSLDPIVSNHSKSPPPNSFLNSISSEFTSVKLDRRRDACPVLVSVLGPLPPPQSAVASPAIRTKGEAYDHLVAWLTPLLTPYCQWIYTLLLAEQTKILAELPPDVPKLVIPEHWKDEDRKSQGMVQALAQHPWIKGAGHKPKYAKEPREGQRWCVFCRVHDLDGKEWIGEAVRPNAQAAKNVAAWMVYRRLGQ</sequence>
<dbReference type="Gene3D" id="1.10.1520.10">
    <property type="entry name" value="Ribonuclease III domain"/>
    <property type="match status" value="1"/>
</dbReference>
<evidence type="ECO:0000313" key="3">
    <source>
        <dbReference type="EMBL" id="WRT67918.1"/>
    </source>
</evidence>
<dbReference type="SMART" id="SM00535">
    <property type="entry name" value="RIBOc"/>
    <property type="match status" value="1"/>
</dbReference>
<protein>
    <recommendedName>
        <fullName evidence="2">RNase III domain-containing protein</fullName>
    </recommendedName>
</protein>
<dbReference type="EMBL" id="CP141886">
    <property type="protein sequence ID" value="WRT67918.1"/>
    <property type="molecule type" value="Genomic_DNA"/>
</dbReference>
<evidence type="ECO:0000259" key="2">
    <source>
        <dbReference type="PROSITE" id="PS50142"/>
    </source>
</evidence>
<proteinExistence type="predicted"/>
<dbReference type="PROSITE" id="PS50142">
    <property type="entry name" value="RNASE_3_2"/>
    <property type="match status" value="1"/>
</dbReference>
<feature type="domain" description="RNase III" evidence="2">
    <location>
        <begin position="33"/>
        <end position="156"/>
    </location>
</feature>
<dbReference type="RefSeq" id="XP_062792658.1">
    <property type="nucleotide sequence ID" value="XM_062936607.1"/>
</dbReference>
<dbReference type="GeneID" id="87957023"/>
<feature type="compositionally biased region" description="Acidic residues" evidence="1">
    <location>
        <begin position="201"/>
        <end position="224"/>
    </location>
</feature>
<keyword evidence="4" id="KW-1185">Reference proteome</keyword>
<name>A0ABZ1D270_9TREE</name>
<dbReference type="SUPFAM" id="SSF69065">
    <property type="entry name" value="RNase III domain-like"/>
    <property type="match status" value="1"/>
</dbReference>
<dbReference type="InterPro" id="IPR000999">
    <property type="entry name" value="RNase_III_dom"/>
</dbReference>
<dbReference type="Proteomes" id="UP001329825">
    <property type="component" value="Chromosome 6"/>
</dbReference>
<evidence type="ECO:0000256" key="1">
    <source>
        <dbReference type="SAM" id="MobiDB-lite"/>
    </source>
</evidence>
<dbReference type="InterPro" id="IPR036389">
    <property type="entry name" value="RNase_III_sf"/>
</dbReference>
<reference evidence="3 4" key="1">
    <citation type="submission" date="2024-01" db="EMBL/GenBank/DDBJ databases">
        <title>Comparative genomics of Cryptococcus and Kwoniella reveals pathogenesis evolution and contrasting modes of karyotype evolution via chromosome fusion or intercentromeric recombination.</title>
        <authorList>
            <person name="Coelho M.A."/>
            <person name="David-Palma M."/>
            <person name="Shea T."/>
            <person name="Bowers K."/>
            <person name="McGinley-Smith S."/>
            <person name="Mohammad A.W."/>
            <person name="Gnirke A."/>
            <person name="Yurkov A.M."/>
            <person name="Nowrousian M."/>
            <person name="Sun S."/>
            <person name="Cuomo C.A."/>
            <person name="Heitman J."/>
        </authorList>
    </citation>
    <scope>NUCLEOTIDE SEQUENCE [LARGE SCALE GENOMIC DNA]</scope>
    <source>
        <strain evidence="3">CBS 11374</strain>
    </source>
</reference>
<accession>A0ABZ1D270</accession>
<organism evidence="3 4">
    <name type="scientific">Kwoniella shivajii</name>
    <dbReference type="NCBI Taxonomy" id="564305"/>
    <lineage>
        <taxon>Eukaryota</taxon>
        <taxon>Fungi</taxon>
        <taxon>Dikarya</taxon>
        <taxon>Basidiomycota</taxon>
        <taxon>Agaricomycotina</taxon>
        <taxon>Tremellomycetes</taxon>
        <taxon>Tremellales</taxon>
        <taxon>Cryptococcaceae</taxon>
        <taxon>Kwoniella</taxon>
    </lineage>
</organism>
<gene>
    <name evidence="3" type="ORF">IL334_004892</name>
</gene>
<dbReference type="Pfam" id="PF00636">
    <property type="entry name" value="Ribonuclease_3"/>
    <property type="match status" value="1"/>
</dbReference>